<dbReference type="InterPro" id="IPR002110">
    <property type="entry name" value="Ankyrin_rpt"/>
</dbReference>
<dbReference type="InterPro" id="IPR051179">
    <property type="entry name" value="WD_repeat_multifunction"/>
</dbReference>
<evidence type="ECO:0000256" key="1">
    <source>
        <dbReference type="ARBA" id="ARBA00004496"/>
    </source>
</evidence>
<dbReference type="InterPro" id="IPR015943">
    <property type="entry name" value="WD40/YVTN_repeat-like_dom_sf"/>
</dbReference>
<dbReference type="EMBL" id="CAIX01000004">
    <property type="protein sequence ID" value="CCI39972.1"/>
    <property type="molecule type" value="Genomic_DNA"/>
</dbReference>
<comment type="caution">
    <text evidence="7">The sequence shown here is derived from an EMBL/GenBank/DDBJ whole genome shotgun (WGS) entry which is preliminary data.</text>
</comment>
<dbReference type="Pfam" id="PF00400">
    <property type="entry name" value="WD40"/>
    <property type="match status" value="4"/>
</dbReference>
<dbReference type="InterPro" id="IPR036770">
    <property type="entry name" value="Ankyrin_rpt-contain_sf"/>
</dbReference>
<evidence type="ECO:0000313" key="8">
    <source>
        <dbReference type="Proteomes" id="UP000053237"/>
    </source>
</evidence>
<dbReference type="STRING" id="65357.A0A024G006"/>
<dbReference type="InterPro" id="IPR001680">
    <property type="entry name" value="WD40_rpt"/>
</dbReference>
<evidence type="ECO:0000256" key="4">
    <source>
        <dbReference type="ARBA" id="ARBA00022737"/>
    </source>
</evidence>
<name>A0A024G006_9STRA</name>
<dbReference type="Proteomes" id="UP000053237">
    <property type="component" value="Unassembled WGS sequence"/>
</dbReference>
<sequence length="867" mass="96694">MVADSSLEDVQDQIGDIDLEIIANDETMQEYDIGEAPESDEFHSSGDEMTENTASNDQAVMIFAEHHAPVYAITMHPVHTSIVLSGGGDDRGILWNLETGQVIHAFSGHQDSVVATGFSFDGKYAATGGYDGIILVWETITGALSQKLEGPSQEVEWICWHQRGYILLAGSADGTVWMWLATTGECMQVFAGHDQGVTCGSFTSSGKMIISGSLDATVRVWNPKTGECNHVFRGYGFHDGPICCVVCHPSQAMAITCSQDGNACLLQLQTGRVLATLTHAETSIVIGDTDAEEARNSVECAGFCKSMNWAATGCLGGLLRIWDLASHQCRHTCRHEGGVIKLLWHPTEAIVYTCTTTGLIYAWDARSGSQLKIWQGHSEMILDMAFVMNGGHATGILTASDDQTYMTETKVPLTKITTARSFRPRSIPVTSQEGNVTNDSVAKSHVFFRIKRKRNETAHEQLLVRPDTCAKKLHTELNDTKALTNAFQRISTTENWFVFKRMETIENHALASWRKNTEDTKWIKKLKNKASNFRKEQRDLHREVFKKDNSHFELKANQIRYKGTQLRNKKDRKAEVEKSRVTPAKIQQQDTITVTGEVCVVDFMVTNEDEQEREESNVTMNGLKLGAIRVLNPAQREVDEAIWKAFQSNDFSAFFHFLHRANSEISMLKVLNFQRPLDGSTALMAAAFHGRVDVIESLLGVTGIKVLQRDYEGSTASNFAARNKHTNIQEALIACETTEREKSYVYDLYCIDSVPKTTTTDLLARDVQDIPIVHVNETVQQWLVNGSHNSKKEEDGEIDDFIFDSDNSIDQDEDSGSVNSNDEDYYLNDYPDEETSSSIDLDEEQERMQSAIGDFGDIGSSWIEETA</sequence>
<dbReference type="GO" id="GO:0005737">
    <property type="term" value="C:cytoplasm"/>
    <property type="evidence" value="ECO:0007669"/>
    <property type="project" value="UniProtKB-SubCell"/>
</dbReference>
<dbReference type="FunFam" id="2.130.10.10:FF:000074">
    <property type="entry name" value="Angio-associated migratory cell protein-like protein"/>
    <property type="match status" value="1"/>
</dbReference>
<dbReference type="OrthoDB" id="10261640at2759"/>
<comment type="subcellular location">
    <subcellularLocation>
        <location evidence="1">Cytoplasm</location>
    </subcellularLocation>
</comment>
<evidence type="ECO:0000256" key="5">
    <source>
        <dbReference type="PROSITE-ProRule" id="PRU00221"/>
    </source>
</evidence>
<dbReference type="InterPro" id="IPR011047">
    <property type="entry name" value="Quinoprotein_ADH-like_sf"/>
</dbReference>
<dbReference type="AlphaFoldDB" id="A0A024G006"/>
<proteinExistence type="predicted"/>
<reference evidence="7 8" key="1">
    <citation type="submission" date="2012-05" db="EMBL/GenBank/DDBJ databases">
        <title>Recombination and specialization in a pathogen metapopulation.</title>
        <authorList>
            <person name="Gardiner A."/>
            <person name="Kemen E."/>
            <person name="Schultz-Larsen T."/>
            <person name="MacLean D."/>
            <person name="Van Oosterhout C."/>
            <person name="Jones J.D.G."/>
        </authorList>
    </citation>
    <scope>NUCLEOTIDE SEQUENCE [LARGE SCALE GENOMIC DNA]</scope>
    <source>
        <strain evidence="7 8">Ac Nc2</strain>
    </source>
</reference>
<evidence type="ECO:0000256" key="6">
    <source>
        <dbReference type="SAM" id="MobiDB-lite"/>
    </source>
</evidence>
<feature type="region of interest" description="Disordered" evidence="6">
    <location>
        <begin position="802"/>
        <end position="867"/>
    </location>
</feature>
<dbReference type="SMART" id="SM00320">
    <property type="entry name" value="WD40"/>
    <property type="match status" value="8"/>
</dbReference>
<dbReference type="InParanoid" id="A0A024G006"/>
<feature type="repeat" description="WD" evidence="5">
    <location>
        <begin position="106"/>
        <end position="147"/>
    </location>
</feature>
<dbReference type="CDD" id="cd00200">
    <property type="entry name" value="WD40"/>
    <property type="match status" value="1"/>
</dbReference>
<dbReference type="Pfam" id="PF12796">
    <property type="entry name" value="Ank_2"/>
    <property type="match status" value="1"/>
</dbReference>
<dbReference type="PROSITE" id="PS50294">
    <property type="entry name" value="WD_REPEATS_REGION"/>
    <property type="match status" value="2"/>
</dbReference>
<evidence type="ECO:0000313" key="7">
    <source>
        <dbReference type="EMBL" id="CCI39972.1"/>
    </source>
</evidence>
<dbReference type="PANTHER" id="PTHR19857:SF8">
    <property type="entry name" value="ANGIO-ASSOCIATED MIGRATORY CELL PROTEIN"/>
    <property type="match status" value="1"/>
</dbReference>
<evidence type="ECO:0000256" key="2">
    <source>
        <dbReference type="ARBA" id="ARBA00022490"/>
    </source>
</evidence>
<keyword evidence="3 5" id="KW-0853">WD repeat</keyword>
<accession>A0A024G006</accession>
<dbReference type="PANTHER" id="PTHR19857">
    <property type="entry name" value="MITOCHONDRIAL DIVISION PROTEIN 1-RELATED"/>
    <property type="match status" value="1"/>
</dbReference>
<dbReference type="Gene3D" id="2.130.10.10">
    <property type="entry name" value="YVTN repeat-like/Quinoprotein amine dehydrogenase"/>
    <property type="match status" value="1"/>
</dbReference>
<feature type="repeat" description="WD" evidence="5">
    <location>
        <begin position="148"/>
        <end position="189"/>
    </location>
</feature>
<dbReference type="SUPFAM" id="SSF48403">
    <property type="entry name" value="Ankyrin repeat"/>
    <property type="match status" value="1"/>
</dbReference>
<dbReference type="SUPFAM" id="SSF50998">
    <property type="entry name" value="Quinoprotein alcohol dehydrogenase-like"/>
    <property type="match status" value="1"/>
</dbReference>
<feature type="repeat" description="WD" evidence="5">
    <location>
        <begin position="190"/>
        <end position="231"/>
    </location>
</feature>
<gene>
    <name evidence="7" type="ORF">BN9_007560</name>
</gene>
<evidence type="ECO:0000256" key="3">
    <source>
        <dbReference type="ARBA" id="ARBA00022574"/>
    </source>
</evidence>
<protein>
    <submittedName>
        <fullName evidence="7">Uncharacterized protein</fullName>
    </submittedName>
</protein>
<keyword evidence="8" id="KW-1185">Reference proteome</keyword>
<feature type="repeat" description="WD" evidence="5">
    <location>
        <begin position="63"/>
        <end position="105"/>
    </location>
</feature>
<organism evidence="7 8">
    <name type="scientific">Albugo candida</name>
    <dbReference type="NCBI Taxonomy" id="65357"/>
    <lineage>
        <taxon>Eukaryota</taxon>
        <taxon>Sar</taxon>
        <taxon>Stramenopiles</taxon>
        <taxon>Oomycota</taxon>
        <taxon>Peronosporomycetes</taxon>
        <taxon>Albuginales</taxon>
        <taxon>Albuginaceae</taxon>
        <taxon>Albugo</taxon>
    </lineage>
</organism>
<keyword evidence="4" id="KW-0677">Repeat</keyword>
<dbReference type="PROSITE" id="PS50082">
    <property type="entry name" value="WD_REPEATS_2"/>
    <property type="match status" value="5"/>
</dbReference>
<dbReference type="Gene3D" id="1.25.40.20">
    <property type="entry name" value="Ankyrin repeat-containing domain"/>
    <property type="match status" value="1"/>
</dbReference>
<feature type="compositionally biased region" description="Acidic residues" evidence="6">
    <location>
        <begin position="802"/>
        <end position="845"/>
    </location>
</feature>
<feature type="repeat" description="WD" evidence="5">
    <location>
        <begin position="332"/>
        <end position="373"/>
    </location>
</feature>
<keyword evidence="2" id="KW-0963">Cytoplasm</keyword>